<gene>
    <name evidence="3" type="ORF">SAMN04244553_3183</name>
</gene>
<protein>
    <submittedName>
        <fullName evidence="3">ABC-type transporter Mla maintaining outer membrane lipid asymmetry, component MlaD</fullName>
    </submittedName>
</protein>
<dbReference type="PANTHER" id="PTHR33371:SF4">
    <property type="entry name" value="INTERMEMBRANE PHOSPHOLIPID TRANSPORT SYSTEM BINDING PROTEIN MLAD"/>
    <property type="match status" value="1"/>
</dbReference>
<evidence type="ECO:0000259" key="2">
    <source>
        <dbReference type="Pfam" id="PF02470"/>
    </source>
</evidence>
<keyword evidence="4" id="KW-1185">Reference proteome</keyword>
<dbReference type="Proteomes" id="UP000219565">
    <property type="component" value="Unassembled WGS sequence"/>
</dbReference>
<feature type="transmembrane region" description="Helical" evidence="1">
    <location>
        <begin position="20"/>
        <end position="37"/>
    </location>
</feature>
<sequence length="344" mass="36080">MPAYGLPGVAADKKRSRTVGLVIVALIAVVALTTALYRDLRSEDGLRIALHTEQIGDGVTEGTQVRLDGVLVGEVDRIAPAARGTQRITLRLDDSRLHGIDDSLLVDYAPANLFGISELELRRGPGGSPLRQDTEIDLTGPRAAAVYDATMGSILRSLSQVGASVFSPQLATVIAQVSADFKAFTPLVQALITVARTIADNQTMPASELLGRLGPAFDGGGDFAGATIQILDQIHDIRIVQTDKDRYDVGVAALTGQILPGLATTVSTAGGQLAEATDMLAPLLSVLAKMVPRPQQSAAELRLLLERLRAAMPDSPEGPVLNLEVDLQGVPGIAVPLLGQGGIR</sequence>
<dbReference type="Pfam" id="PF02470">
    <property type="entry name" value="MlaD"/>
    <property type="match status" value="1"/>
</dbReference>
<dbReference type="InterPro" id="IPR052336">
    <property type="entry name" value="MlaD_Phospholipid_Transporter"/>
</dbReference>
<dbReference type="AlphaFoldDB" id="A0A285L9J9"/>
<dbReference type="EMBL" id="OBEG01000003">
    <property type="protein sequence ID" value="SNY81582.1"/>
    <property type="molecule type" value="Genomic_DNA"/>
</dbReference>
<dbReference type="RefSeq" id="WP_097245556.1">
    <property type="nucleotide sequence ID" value="NZ_JAMTCW010000027.1"/>
</dbReference>
<name>A0A285L9J9_9NOCA</name>
<keyword evidence="1" id="KW-1133">Transmembrane helix</keyword>
<dbReference type="PANTHER" id="PTHR33371">
    <property type="entry name" value="INTERMEMBRANE PHOSPHOLIPID TRANSPORT SYSTEM BINDING PROTEIN MLAD-RELATED"/>
    <property type="match status" value="1"/>
</dbReference>
<dbReference type="OrthoDB" id="4367361at2"/>
<keyword evidence="1" id="KW-0472">Membrane</keyword>
<dbReference type="InterPro" id="IPR003399">
    <property type="entry name" value="Mce/MlaD"/>
</dbReference>
<keyword evidence="1" id="KW-0812">Transmembrane</keyword>
<accession>A0A285L9J9</accession>
<evidence type="ECO:0000313" key="4">
    <source>
        <dbReference type="Proteomes" id="UP000219565"/>
    </source>
</evidence>
<reference evidence="3 4" key="1">
    <citation type="submission" date="2017-09" db="EMBL/GenBank/DDBJ databases">
        <authorList>
            <person name="Ehlers B."/>
            <person name="Leendertz F.H."/>
        </authorList>
    </citation>
    <scope>NUCLEOTIDE SEQUENCE [LARGE SCALE GENOMIC DNA]</scope>
    <source>
        <strain evidence="3 4">DSM 45537</strain>
    </source>
</reference>
<feature type="domain" description="Mce/MlaD" evidence="2">
    <location>
        <begin position="46"/>
        <end position="122"/>
    </location>
</feature>
<evidence type="ECO:0000256" key="1">
    <source>
        <dbReference type="SAM" id="Phobius"/>
    </source>
</evidence>
<organism evidence="3 4">
    <name type="scientific">Nocardia amikacinitolerans</name>
    <dbReference type="NCBI Taxonomy" id="756689"/>
    <lineage>
        <taxon>Bacteria</taxon>
        <taxon>Bacillati</taxon>
        <taxon>Actinomycetota</taxon>
        <taxon>Actinomycetes</taxon>
        <taxon>Mycobacteriales</taxon>
        <taxon>Nocardiaceae</taxon>
        <taxon>Nocardia</taxon>
    </lineage>
</organism>
<evidence type="ECO:0000313" key="3">
    <source>
        <dbReference type="EMBL" id="SNY81582.1"/>
    </source>
</evidence>
<dbReference type="STRING" id="1379680.GCA_001612615_05600"/>
<proteinExistence type="predicted"/>